<dbReference type="AlphaFoldDB" id="G5RTB1"/>
<dbReference type="EMBL" id="AFCW01000624">
    <property type="protein sequence ID" value="EHD05097.1"/>
    <property type="molecule type" value="Genomic_DNA"/>
</dbReference>
<organism evidence="1 2">
    <name type="scientific">Salmonella enterica subsp. enterica serovar Urbana str. R8-2977</name>
    <dbReference type="NCBI Taxonomy" id="913084"/>
    <lineage>
        <taxon>Bacteria</taxon>
        <taxon>Pseudomonadati</taxon>
        <taxon>Pseudomonadota</taxon>
        <taxon>Gammaproteobacteria</taxon>
        <taxon>Enterobacterales</taxon>
        <taxon>Enterobacteriaceae</taxon>
        <taxon>Salmonella</taxon>
    </lineage>
</organism>
<sequence>MRPVLMTTGAIVVGLALIGFASGVDAESRFGQGWWLPPEC</sequence>
<evidence type="ECO:0000313" key="1">
    <source>
        <dbReference type="EMBL" id="EHD05097.1"/>
    </source>
</evidence>
<comment type="caution">
    <text evidence="1">The sequence shown here is derived from an EMBL/GenBank/DDBJ whole genome shotgun (WGS) entry which is preliminary data.</text>
</comment>
<protein>
    <submittedName>
        <fullName evidence="1">Uncharacterized protein</fullName>
    </submittedName>
</protein>
<name>G5RTB1_SALET</name>
<dbReference type="Proteomes" id="UP000004776">
    <property type="component" value="Unassembled WGS sequence"/>
</dbReference>
<evidence type="ECO:0000313" key="2">
    <source>
        <dbReference type="Proteomes" id="UP000004776"/>
    </source>
</evidence>
<accession>G5RTB1</accession>
<proteinExistence type="predicted"/>
<gene>
    <name evidence="1" type="ORF">LTSEURB_1515</name>
</gene>
<dbReference type="PATRIC" id="fig|913084.3.peg.1112"/>
<reference evidence="1 2" key="1">
    <citation type="journal article" date="2011" name="BMC Genomics">
        <title>Genome sequencing reveals diversification of virulence factor content and possible host adaptation in distinct subpopulations of Salmonella enterica.</title>
        <authorList>
            <person name="den Bakker H.C."/>
            <person name="Moreno Switt A.I."/>
            <person name="Govoni G."/>
            <person name="Cummings C.A."/>
            <person name="Ranieri M.L."/>
            <person name="Degoricija L."/>
            <person name="Hoelzer K."/>
            <person name="Rodriguez-Rivera L.D."/>
            <person name="Brown S."/>
            <person name="Bolchacova E."/>
            <person name="Furtado M.R."/>
            <person name="Wiedmann M."/>
        </authorList>
    </citation>
    <scope>NUCLEOTIDE SEQUENCE [LARGE SCALE GENOMIC DNA]</scope>
    <source>
        <strain evidence="1 2">R8-2977</strain>
    </source>
</reference>